<proteinExistence type="predicted"/>
<dbReference type="PANTHER" id="PTHR34825:SF1">
    <property type="entry name" value="AAA-ATPASE-LIKE DOMAIN-CONTAINING PROTEIN"/>
    <property type="match status" value="1"/>
</dbReference>
<name>A0A099I3P0_CLOIN</name>
<comment type="caution">
    <text evidence="2">The sequence shown here is derived from an EMBL/GenBank/DDBJ whole genome shotgun (WGS) entry which is preliminary data.</text>
</comment>
<accession>A0A099I3P0</accession>
<dbReference type="AlphaFoldDB" id="A0A099I3P0"/>
<evidence type="ECO:0000313" key="2">
    <source>
        <dbReference type="EMBL" id="KGJ51488.1"/>
    </source>
</evidence>
<dbReference type="InterPro" id="IPR018631">
    <property type="entry name" value="AAA-ATPase-like_dom"/>
</dbReference>
<gene>
    <name evidence="2" type="ORF">CIAN88_20205</name>
</gene>
<feature type="domain" description="AAA-ATPase-like" evidence="1">
    <location>
        <begin position="5"/>
        <end position="98"/>
    </location>
</feature>
<sequence length="98" mass="11956">MKRLPIGIEDFKELIEKEYYYVDKTMFIKNVLEEKVVLYTRPRRFGKTLNMSTLYYFFSIKQKENAYLFNGLNIMKRRDAVEHLNKYPVIMISLKEMK</sequence>
<dbReference type="EMBL" id="JQIF01000110">
    <property type="protein sequence ID" value="KGJ51488.1"/>
    <property type="molecule type" value="Genomic_DNA"/>
</dbReference>
<evidence type="ECO:0000259" key="1">
    <source>
        <dbReference type="Pfam" id="PF09820"/>
    </source>
</evidence>
<evidence type="ECO:0000313" key="3">
    <source>
        <dbReference type="Proteomes" id="UP000030008"/>
    </source>
</evidence>
<protein>
    <recommendedName>
        <fullName evidence="1">AAA-ATPase-like domain-containing protein</fullName>
    </recommendedName>
</protein>
<dbReference type="Proteomes" id="UP000030008">
    <property type="component" value="Unassembled WGS sequence"/>
</dbReference>
<dbReference type="PANTHER" id="PTHR34825">
    <property type="entry name" value="CONSERVED PROTEIN, WITH A WEAK D-GALACTARATE DEHYDRATASE/ALTRONATE HYDROLASE DOMAIN"/>
    <property type="match status" value="1"/>
</dbReference>
<reference evidence="2 3" key="1">
    <citation type="submission" date="2014-08" db="EMBL/GenBank/DDBJ databases">
        <title>Clostridium innocuum, an unnegligible vancomycin-resistant pathogen causing extra-intestinal infections.</title>
        <authorList>
            <person name="Feng Y."/>
            <person name="Chiu C.-H."/>
        </authorList>
    </citation>
    <scope>NUCLEOTIDE SEQUENCE [LARGE SCALE GENOMIC DNA]</scope>
    <source>
        <strain evidence="2 3">AN88</strain>
    </source>
</reference>
<organism evidence="2 3">
    <name type="scientific">Clostridium innocuum</name>
    <dbReference type="NCBI Taxonomy" id="1522"/>
    <lineage>
        <taxon>Bacteria</taxon>
        <taxon>Bacillati</taxon>
        <taxon>Bacillota</taxon>
        <taxon>Clostridia</taxon>
        <taxon>Eubacteriales</taxon>
        <taxon>Clostridiaceae</taxon>
        <taxon>Clostridium</taxon>
    </lineage>
</organism>
<dbReference type="Pfam" id="PF09820">
    <property type="entry name" value="AAA-ATPase_like"/>
    <property type="match status" value="1"/>
</dbReference>